<name>A0A316YRX5_9BASI</name>
<dbReference type="Gene3D" id="3.90.640.10">
    <property type="entry name" value="Actin, Chain A, domain 4"/>
    <property type="match status" value="1"/>
</dbReference>
<reference evidence="2 3" key="1">
    <citation type="journal article" date="2018" name="Mol. Biol. Evol.">
        <title>Broad Genomic Sampling Reveals a Smut Pathogenic Ancestry of the Fungal Clade Ustilaginomycotina.</title>
        <authorList>
            <person name="Kijpornyongpan T."/>
            <person name="Mondo S.J."/>
            <person name="Barry K."/>
            <person name="Sandor L."/>
            <person name="Lee J."/>
            <person name="Lipzen A."/>
            <person name="Pangilinan J."/>
            <person name="LaButti K."/>
            <person name="Hainaut M."/>
            <person name="Henrissat B."/>
            <person name="Grigoriev I.V."/>
            <person name="Spatafora J.W."/>
            <person name="Aime M.C."/>
        </authorList>
    </citation>
    <scope>NUCLEOTIDE SEQUENCE [LARGE SCALE GENOMIC DNA]</scope>
    <source>
        <strain evidence="2 3">MCA 4198</strain>
    </source>
</reference>
<dbReference type="RefSeq" id="XP_025377951.1">
    <property type="nucleotide sequence ID" value="XM_025525047.1"/>
</dbReference>
<sequence>MKFKLGRRFASSDKDSVSSPPVSASSPSLPLTPASCPPVPVRGFDQDHGRVEGIPQPLGNGSPRSKLNVRQDELKAKRRPSSASSHRSFSSSFAMQQQMPPLPSSPSFPLAIAKQRPRTSDGRMRSSSTPGRFKSKSPKPGATVIPVPSRDSPRSRISAQGSLEQESSFEENRKRGSLRSSLESGGGATVSSSSGTRLRRIGGEWTVHTGEEELIIAVDLGTTYSGASYCLLRPGKKPRIEDVKCYPGQSTSNNKVPSLVLYDARGVPSLYGAEAAEGSPAASRVLEEGGAVARWWKMSLKPTHIELGRIRSDEDTKGHPIMNPLPFGIRAEEVAAHFLSYIVSCVGTQIVSRLPNGAALLESLAARTRYVITVPNGWELPQQQMLREACITAGLVSRESANLVVFVTEAEASINFCAQSDSSSNWLEQEGQHLIVCDAGGGTIDISSYRVESTSPTLSLVETSPSECLLAGATTIDRRARSSIQKRLAGTEWDNKEDLDDLQARFSTTIKEAFSDPSEEYHLALASRNVNVEALGIRKGKLVFSGKQVAALFEPCVRQTERSLRERVYALGQNCITIAMVGGFSESNYFRNELQERLGDLVILCKPDEVTSKAVASGAVAWLMEGVVEKRVAKLHYGIRCSTLYRPDETSHIARFDQRFVGKDGRTRLPGSFGVVMSRGYMGHQDDEHIERFQLAWRTDQSLIKDIGLFVYRGEEAEPPEFVDEPGFEELARFRVDMNVFRGLLPMQVTPQGSSYHADIQLAMRLNGPELSAQVLYQSGGRCFKGPVTVILSQVH</sequence>
<dbReference type="CDD" id="cd10170">
    <property type="entry name" value="ASKHA_NBD_HSP70"/>
    <property type="match status" value="1"/>
</dbReference>
<dbReference type="STRING" id="215250.A0A316YRX5"/>
<dbReference type="Gene3D" id="3.30.420.40">
    <property type="match status" value="2"/>
</dbReference>
<feature type="compositionally biased region" description="Low complexity" evidence="1">
    <location>
        <begin position="17"/>
        <end position="34"/>
    </location>
</feature>
<dbReference type="EMBL" id="KZ819636">
    <property type="protein sequence ID" value="PWN90753.1"/>
    <property type="molecule type" value="Genomic_DNA"/>
</dbReference>
<dbReference type="AlphaFoldDB" id="A0A316YRX5"/>
<dbReference type="PANTHER" id="PTHR14187:SF5">
    <property type="entry name" value="HEAT SHOCK 70 KDA PROTEIN 12A"/>
    <property type="match status" value="1"/>
</dbReference>
<feature type="compositionally biased region" description="Low complexity" evidence="1">
    <location>
        <begin position="178"/>
        <end position="196"/>
    </location>
</feature>
<dbReference type="PANTHER" id="PTHR14187">
    <property type="entry name" value="ALPHA KINASE/ELONGATION FACTOR 2 KINASE"/>
    <property type="match status" value="1"/>
</dbReference>
<proteinExistence type="predicted"/>
<dbReference type="InterPro" id="IPR043129">
    <property type="entry name" value="ATPase_NBD"/>
</dbReference>
<dbReference type="SUPFAM" id="SSF53067">
    <property type="entry name" value="Actin-like ATPase domain"/>
    <property type="match status" value="2"/>
</dbReference>
<feature type="region of interest" description="Disordered" evidence="1">
    <location>
        <begin position="1"/>
        <end position="196"/>
    </location>
</feature>
<evidence type="ECO:0008006" key="4">
    <source>
        <dbReference type="Google" id="ProtNLM"/>
    </source>
</evidence>
<feature type="compositionally biased region" description="Polar residues" evidence="1">
    <location>
        <begin position="155"/>
        <end position="166"/>
    </location>
</feature>
<dbReference type="GeneID" id="37046963"/>
<gene>
    <name evidence="2" type="ORF">FA10DRAFT_301959</name>
</gene>
<evidence type="ECO:0000313" key="3">
    <source>
        <dbReference type="Proteomes" id="UP000245768"/>
    </source>
</evidence>
<accession>A0A316YRX5</accession>
<protein>
    <recommendedName>
        <fullName evidence="4">Actin-like ATPase domain-containing protein</fullName>
    </recommendedName>
</protein>
<dbReference type="InParanoid" id="A0A316YRX5"/>
<organism evidence="2 3">
    <name type="scientific">Acaromyces ingoldii</name>
    <dbReference type="NCBI Taxonomy" id="215250"/>
    <lineage>
        <taxon>Eukaryota</taxon>
        <taxon>Fungi</taxon>
        <taxon>Dikarya</taxon>
        <taxon>Basidiomycota</taxon>
        <taxon>Ustilaginomycotina</taxon>
        <taxon>Exobasidiomycetes</taxon>
        <taxon>Exobasidiales</taxon>
        <taxon>Cryptobasidiaceae</taxon>
        <taxon>Acaromyces</taxon>
    </lineage>
</organism>
<evidence type="ECO:0000256" key="1">
    <source>
        <dbReference type="SAM" id="MobiDB-lite"/>
    </source>
</evidence>
<evidence type="ECO:0000313" key="2">
    <source>
        <dbReference type="EMBL" id="PWN90753.1"/>
    </source>
</evidence>
<feature type="compositionally biased region" description="Low complexity" evidence="1">
    <location>
        <begin position="81"/>
        <end position="99"/>
    </location>
</feature>
<dbReference type="OrthoDB" id="2963168at2759"/>
<keyword evidence="3" id="KW-1185">Reference proteome</keyword>
<dbReference type="Proteomes" id="UP000245768">
    <property type="component" value="Unassembled WGS sequence"/>
</dbReference>